<dbReference type="InterPro" id="IPR002347">
    <property type="entry name" value="SDR_fam"/>
</dbReference>
<dbReference type="PROSITE" id="PS00061">
    <property type="entry name" value="ADH_SHORT"/>
    <property type="match status" value="1"/>
</dbReference>
<gene>
    <name evidence="5" type="ORF">ABIE13_002254</name>
</gene>
<keyword evidence="6" id="KW-1185">Reference proteome</keyword>
<dbReference type="InterPro" id="IPR036291">
    <property type="entry name" value="NAD(P)-bd_dom_sf"/>
</dbReference>
<dbReference type="PANTHER" id="PTHR45024:SF2">
    <property type="entry name" value="SCP2 DOMAIN-CONTAINING PROTEIN"/>
    <property type="match status" value="1"/>
</dbReference>
<dbReference type="PANTHER" id="PTHR45024">
    <property type="entry name" value="DEHYDROGENASES, SHORT CHAIN"/>
    <property type="match status" value="1"/>
</dbReference>
<sequence length="315" mass="33745">MKLKGKAAVVTGGGRGIGRAIALELARQGAAVVINDPGLGRSGELTTERPADEVAAEIVQAGGRAVANHESVADHQKAGQMVQQCIDSFGSIDILINSAGVVRERMIWNMTEDEFDTVIGVHLKGMWNMSHHAIRHMRKQGFGRIVSLSSDAFKGTFGQCNYAAAKAGIIGLTRSIAKETAKFGITANALCPVADTRMTATPEVAANRKRKLESGLITQAQYDAAMQAKGPEYVAPLAAYLCLDDADFINGQTFHVEKGVINTYYFGEDRNSMFKVGDGLFTLEDLEECLPRALLNGIPPIVPVVKRDQAQKAGA</sequence>
<dbReference type="InterPro" id="IPR051687">
    <property type="entry name" value="Peroxisomal_Beta-Oxidation"/>
</dbReference>
<evidence type="ECO:0000256" key="1">
    <source>
        <dbReference type="ARBA" id="ARBA00006484"/>
    </source>
</evidence>
<dbReference type="RefSeq" id="WP_354443283.1">
    <property type="nucleotide sequence ID" value="NZ_JBEPSH010000004.1"/>
</dbReference>
<evidence type="ECO:0000313" key="5">
    <source>
        <dbReference type="EMBL" id="MET4577143.1"/>
    </source>
</evidence>
<dbReference type="Gene3D" id="3.40.50.720">
    <property type="entry name" value="NAD(P)-binding Rossmann-like Domain"/>
    <property type="match status" value="1"/>
</dbReference>
<dbReference type="PRINTS" id="PR00081">
    <property type="entry name" value="GDHRDH"/>
</dbReference>
<evidence type="ECO:0000256" key="3">
    <source>
        <dbReference type="RuleBase" id="RU000363"/>
    </source>
</evidence>
<dbReference type="InterPro" id="IPR020904">
    <property type="entry name" value="Sc_DH/Rdtase_CS"/>
</dbReference>
<dbReference type="SUPFAM" id="SSF51735">
    <property type="entry name" value="NAD(P)-binding Rossmann-fold domains"/>
    <property type="match status" value="1"/>
</dbReference>
<dbReference type="EMBL" id="JBEPSH010000004">
    <property type="protein sequence ID" value="MET4577143.1"/>
    <property type="molecule type" value="Genomic_DNA"/>
</dbReference>
<feature type="domain" description="Ketoreductase" evidence="4">
    <location>
        <begin position="6"/>
        <end position="196"/>
    </location>
</feature>
<name>A0ABV2Q8E2_9BURK</name>
<evidence type="ECO:0000256" key="2">
    <source>
        <dbReference type="ARBA" id="ARBA00023002"/>
    </source>
</evidence>
<keyword evidence="2" id="KW-0560">Oxidoreductase</keyword>
<comment type="similarity">
    <text evidence="1 3">Belongs to the short-chain dehydrogenases/reductases (SDR) family.</text>
</comment>
<evidence type="ECO:0000313" key="6">
    <source>
        <dbReference type="Proteomes" id="UP001549320"/>
    </source>
</evidence>
<dbReference type="SMART" id="SM00822">
    <property type="entry name" value="PKS_KR"/>
    <property type="match status" value="1"/>
</dbReference>
<dbReference type="PRINTS" id="PR00080">
    <property type="entry name" value="SDRFAMILY"/>
</dbReference>
<organism evidence="5 6">
    <name type="scientific">Ottowia thiooxydans</name>
    <dbReference type="NCBI Taxonomy" id="219182"/>
    <lineage>
        <taxon>Bacteria</taxon>
        <taxon>Pseudomonadati</taxon>
        <taxon>Pseudomonadota</taxon>
        <taxon>Betaproteobacteria</taxon>
        <taxon>Burkholderiales</taxon>
        <taxon>Comamonadaceae</taxon>
        <taxon>Ottowia</taxon>
    </lineage>
</organism>
<comment type="caution">
    <text evidence="5">The sequence shown here is derived from an EMBL/GenBank/DDBJ whole genome shotgun (WGS) entry which is preliminary data.</text>
</comment>
<protein>
    <submittedName>
        <fullName evidence="5">NAD(P)-dependent dehydrogenase (Short-subunit alcohol dehydrogenase family)</fullName>
    </submittedName>
</protein>
<accession>A0ABV2Q8E2</accession>
<dbReference type="Proteomes" id="UP001549320">
    <property type="component" value="Unassembled WGS sequence"/>
</dbReference>
<dbReference type="InterPro" id="IPR057326">
    <property type="entry name" value="KR_dom"/>
</dbReference>
<dbReference type="Pfam" id="PF00106">
    <property type="entry name" value="adh_short"/>
    <property type="match status" value="1"/>
</dbReference>
<reference evidence="5 6" key="1">
    <citation type="submission" date="2024-06" db="EMBL/GenBank/DDBJ databases">
        <title>Sorghum-associated microbial communities from plants grown in Nebraska, USA.</title>
        <authorList>
            <person name="Schachtman D."/>
        </authorList>
    </citation>
    <scope>NUCLEOTIDE SEQUENCE [LARGE SCALE GENOMIC DNA]</scope>
    <source>
        <strain evidence="5 6">2709</strain>
    </source>
</reference>
<evidence type="ECO:0000259" key="4">
    <source>
        <dbReference type="SMART" id="SM00822"/>
    </source>
</evidence>
<proteinExistence type="inferred from homology"/>